<feature type="domain" description="Gamma tubulin complex component C-terminal" evidence="7">
    <location>
        <begin position="592"/>
        <end position="982"/>
    </location>
</feature>
<evidence type="ECO:0000256" key="2">
    <source>
        <dbReference type="ARBA" id="ARBA00022490"/>
    </source>
</evidence>
<keyword evidence="9" id="KW-1185">Reference proteome</keyword>
<keyword evidence="2 5" id="KW-0963">Cytoplasm</keyword>
<organism evidence="8 9">
    <name type="scientific">Armillaria solidipes</name>
    <dbReference type="NCBI Taxonomy" id="1076256"/>
    <lineage>
        <taxon>Eukaryota</taxon>
        <taxon>Fungi</taxon>
        <taxon>Dikarya</taxon>
        <taxon>Basidiomycota</taxon>
        <taxon>Agaricomycotina</taxon>
        <taxon>Agaricomycetes</taxon>
        <taxon>Agaricomycetidae</taxon>
        <taxon>Agaricales</taxon>
        <taxon>Marasmiineae</taxon>
        <taxon>Physalacriaceae</taxon>
        <taxon>Armillaria</taxon>
    </lineage>
</organism>
<dbReference type="GO" id="GO:0051321">
    <property type="term" value="P:meiotic cell cycle"/>
    <property type="evidence" value="ECO:0007669"/>
    <property type="project" value="TreeGrafter"/>
</dbReference>
<evidence type="ECO:0000256" key="5">
    <source>
        <dbReference type="RuleBase" id="RU363050"/>
    </source>
</evidence>
<dbReference type="PANTHER" id="PTHR19302">
    <property type="entry name" value="GAMMA TUBULIN COMPLEX PROTEIN"/>
    <property type="match status" value="1"/>
</dbReference>
<dbReference type="GO" id="GO:0043015">
    <property type="term" value="F:gamma-tubulin binding"/>
    <property type="evidence" value="ECO:0007669"/>
    <property type="project" value="InterPro"/>
</dbReference>
<dbReference type="STRING" id="1076256.A0A2H3CEB1"/>
<protein>
    <recommendedName>
        <fullName evidence="5">Spindle pole body component</fullName>
    </recommendedName>
</protein>
<dbReference type="EMBL" id="KZ293420">
    <property type="protein sequence ID" value="PBK73646.1"/>
    <property type="molecule type" value="Genomic_DNA"/>
</dbReference>
<name>A0A2H3CEB1_9AGAR</name>
<keyword evidence="3 5" id="KW-0493">Microtubule</keyword>
<evidence type="ECO:0000256" key="3">
    <source>
        <dbReference type="ARBA" id="ARBA00022701"/>
    </source>
</evidence>
<dbReference type="GO" id="GO:0000922">
    <property type="term" value="C:spindle pole"/>
    <property type="evidence" value="ECO:0007669"/>
    <property type="project" value="InterPro"/>
</dbReference>
<dbReference type="GO" id="GO:0005874">
    <property type="term" value="C:microtubule"/>
    <property type="evidence" value="ECO:0007669"/>
    <property type="project" value="UniProtKB-KW"/>
</dbReference>
<evidence type="ECO:0000313" key="8">
    <source>
        <dbReference type="EMBL" id="PBK73646.1"/>
    </source>
</evidence>
<dbReference type="GO" id="GO:0007020">
    <property type="term" value="P:microtubule nucleation"/>
    <property type="evidence" value="ECO:0007669"/>
    <property type="project" value="InterPro"/>
</dbReference>
<dbReference type="GO" id="GO:0031122">
    <property type="term" value="P:cytoplasmic microtubule organization"/>
    <property type="evidence" value="ECO:0007669"/>
    <property type="project" value="TreeGrafter"/>
</dbReference>
<evidence type="ECO:0000256" key="6">
    <source>
        <dbReference type="SAM" id="MobiDB-lite"/>
    </source>
</evidence>
<dbReference type="InterPro" id="IPR042241">
    <property type="entry name" value="GCP_C_sf"/>
</dbReference>
<accession>A0A2H3CEB1</accession>
<comment type="similarity">
    <text evidence="1 5">Belongs to the TUBGCP family.</text>
</comment>
<gene>
    <name evidence="8" type="ORF">ARMSODRAFT_930828</name>
</gene>
<dbReference type="Pfam" id="PF04130">
    <property type="entry name" value="GCP_C_terminal"/>
    <property type="match status" value="1"/>
</dbReference>
<dbReference type="GO" id="GO:0051011">
    <property type="term" value="F:microtubule minus-end binding"/>
    <property type="evidence" value="ECO:0007669"/>
    <property type="project" value="TreeGrafter"/>
</dbReference>
<dbReference type="InterPro" id="IPR007259">
    <property type="entry name" value="GCP"/>
</dbReference>
<proteinExistence type="inferred from homology"/>
<sequence length="988" mass="110957">MSRSPFSFNLDAAVASPPRIPMFPMHALPPVEDEAFLQDALPPVFPGFFIPRLADKPQNPILDTLKREHDDDTAIRTQNLPPEVVIMAADFSALHLVPEHLSDDDSLWAKALIQVAGTTTRILSWDNLRPLQSKRAAQTGFLSEQGSTTFASVRYHVQPRLYVPDTEVLHVTADVLWRSLKMTVCGISSQLHVWNPISERFVQSGVSNGRSGVIIVDGKDEKICSSICASFLRIGTLLRRLETFLVALRLRSPKEGPTIHAFAHTISNVLSFLRESLAEHPLTQEFIEKGAFSTKLAFYTYYEDIMVVLARLCGRDEDIDPADYIALESRPQVLLSQIYDHLNIHIERQSHKDIVAILAYILTNTSPEYLLHVSRSVGFGKHRPLPQISRVIGDRSDEYTGGTLEDTDAAKQLDGLESESADVFPAFFAGLSDALPAARKSLVLLMAAQPDHPMLKAHSAEDDIRWFWSPSEIDDAFNDRPVRPPSDNRDVQRQDDNEQPFSRPPELAQFGVFDLEPGARIDQSFLGNTSITSSTTKLKTFIHKFPETLPPITPTLPHLTTLVLRPLLVHASKLSGELLSFFLQPSTPLNIRTHMKLLQSYLLLGSPQFKSRLAAALFSDNENYDAQARNPMSLQAFRIRRRNRSSRVDVQSSAWAVGLAPSLLDREMWPPVGADLSYFLRTVIMDSFESVVQANKLTRAQTTRQGLLEEVDNRLGFAIRDLPTGRGRDRWLNPLSIESLDFLYMEYKPPRPLQVLITPEILAKYQRMFTFLLRLMRVEHAITAVFRMTRSLDAPLFPTLTASRKRLLHLRFISHSLVSTICQYICDTAIGGNFDTFLERLSPHAPPFLHNGEPSGFSDVFALARSHSALLDDILSACLMRSSQRQAGDLLRDSLELILEFSILAGQLRRKSLEEYQAAPLLDDLNTKLRKKMSTFTSMVKSMVDSSISTTTQTAHPEGDRYVRKPPGGTQALATLLLRLDTVGDWWA</sequence>
<dbReference type="GO" id="GO:0005816">
    <property type="term" value="C:spindle pole body"/>
    <property type="evidence" value="ECO:0007669"/>
    <property type="project" value="UniProtKB-ARBA"/>
</dbReference>
<dbReference type="PANTHER" id="PTHR19302:SF70">
    <property type="entry name" value="GAMMA-TUBULIN COMPLEX COMPONENT 6"/>
    <property type="match status" value="1"/>
</dbReference>
<evidence type="ECO:0000313" key="9">
    <source>
        <dbReference type="Proteomes" id="UP000218334"/>
    </source>
</evidence>
<evidence type="ECO:0000256" key="4">
    <source>
        <dbReference type="ARBA" id="ARBA00023212"/>
    </source>
</evidence>
<dbReference type="GO" id="GO:0000278">
    <property type="term" value="P:mitotic cell cycle"/>
    <property type="evidence" value="ECO:0007669"/>
    <property type="project" value="TreeGrafter"/>
</dbReference>
<comment type="subcellular location">
    <subcellularLocation>
        <location evidence="5">Cytoplasm</location>
        <location evidence="5">Cytoskeleton</location>
        <location evidence="5">Microtubule organizing center</location>
    </subcellularLocation>
</comment>
<dbReference type="AlphaFoldDB" id="A0A2H3CEB1"/>
<dbReference type="GO" id="GO:0000930">
    <property type="term" value="C:gamma-tubulin complex"/>
    <property type="evidence" value="ECO:0007669"/>
    <property type="project" value="TreeGrafter"/>
</dbReference>
<dbReference type="Gene3D" id="1.20.120.1900">
    <property type="entry name" value="Gamma-tubulin complex, C-terminal domain"/>
    <property type="match status" value="1"/>
</dbReference>
<evidence type="ECO:0000256" key="1">
    <source>
        <dbReference type="ARBA" id="ARBA00010337"/>
    </source>
</evidence>
<feature type="compositionally biased region" description="Basic and acidic residues" evidence="6">
    <location>
        <begin position="477"/>
        <end position="496"/>
    </location>
</feature>
<keyword evidence="4 5" id="KW-0206">Cytoskeleton</keyword>
<feature type="region of interest" description="Disordered" evidence="6">
    <location>
        <begin position="477"/>
        <end position="505"/>
    </location>
</feature>
<dbReference type="GO" id="GO:0051225">
    <property type="term" value="P:spindle assembly"/>
    <property type="evidence" value="ECO:0007669"/>
    <property type="project" value="TreeGrafter"/>
</dbReference>
<dbReference type="Proteomes" id="UP000218334">
    <property type="component" value="Unassembled WGS sequence"/>
</dbReference>
<dbReference type="InterPro" id="IPR040457">
    <property type="entry name" value="GCP_C"/>
</dbReference>
<evidence type="ECO:0000259" key="7">
    <source>
        <dbReference type="Pfam" id="PF04130"/>
    </source>
</evidence>
<reference evidence="9" key="1">
    <citation type="journal article" date="2017" name="Nat. Ecol. Evol.">
        <title>Genome expansion and lineage-specific genetic innovations in the forest pathogenic fungi Armillaria.</title>
        <authorList>
            <person name="Sipos G."/>
            <person name="Prasanna A.N."/>
            <person name="Walter M.C."/>
            <person name="O'Connor E."/>
            <person name="Balint B."/>
            <person name="Krizsan K."/>
            <person name="Kiss B."/>
            <person name="Hess J."/>
            <person name="Varga T."/>
            <person name="Slot J."/>
            <person name="Riley R."/>
            <person name="Boka B."/>
            <person name="Rigling D."/>
            <person name="Barry K."/>
            <person name="Lee J."/>
            <person name="Mihaltcheva S."/>
            <person name="LaButti K."/>
            <person name="Lipzen A."/>
            <person name="Waldron R."/>
            <person name="Moloney N.M."/>
            <person name="Sperisen C."/>
            <person name="Kredics L."/>
            <person name="Vagvoelgyi C."/>
            <person name="Patrignani A."/>
            <person name="Fitzpatrick D."/>
            <person name="Nagy I."/>
            <person name="Doyle S."/>
            <person name="Anderson J.B."/>
            <person name="Grigoriev I.V."/>
            <person name="Gueldener U."/>
            <person name="Muensterkoetter M."/>
            <person name="Nagy L.G."/>
        </authorList>
    </citation>
    <scope>NUCLEOTIDE SEQUENCE [LARGE SCALE GENOMIC DNA]</scope>
    <source>
        <strain evidence="9">28-4</strain>
    </source>
</reference>